<gene>
    <name evidence="2" type="ORF">B5807_08965</name>
</gene>
<feature type="domain" description="Heterokaryon incompatibility" evidence="1">
    <location>
        <begin position="52"/>
        <end position="206"/>
    </location>
</feature>
<evidence type="ECO:0000313" key="3">
    <source>
        <dbReference type="Proteomes" id="UP000193240"/>
    </source>
</evidence>
<dbReference type="InParanoid" id="A0A1Y2LRZ2"/>
<protein>
    <recommendedName>
        <fullName evidence="1">Heterokaryon incompatibility domain-containing protein</fullName>
    </recommendedName>
</protein>
<reference evidence="2 3" key="1">
    <citation type="journal article" date="2017" name="Genome Announc.">
        <title>Genome sequence of the saprophytic ascomycete Epicoccum nigrum ICMP 19927 strain isolated from New Zealand.</title>
        <authorList>
            <person name="Fokin M."/>
            <person name="Fleetwood D."/>
            <person name="Weir B.S."/>
            <person name="Villas-Boas S.G."/>
        </authorList>
    </citation>
    <scope>NUCLEOTIDE SEQUENCE [LARGE SCALE GENOMIC DNA]</scope>
    <source>
        <strain evidence="2 3">ICMP 19927</strain>
    </source>
</reference>
<dbReference type="AlphaFoldDB" id="A0A1Y2LRZ2"/>
<evidence type="ECO:0000259" key="1">
    <source>
        <dbReference type="Pfam" id="PF06985"/>
    </source>
</evidence>
<name>A0A1Y2LRZ2_EPING</name>
<sequence>MIKTWLADCVEGHPECAQKEHPAFVPPRLICLEQDTARLITAEPRAGLIRQYATLSHCWGPHPTFLTLSAEHHDAFEKALPYEQLAKTFQHVITICKSIGITYLWIDSLCILQNGPGSTEDWQRYVAIVPKIYRNGYVNIAAKWAKSSEEGLFRLRNPLLLQSHVVFLKDKDNREESYMLYIEELEELNSNLNSARLQTRGWVFQERLLSPRIVHFAKEQIWWECSQAATTCEKRPRGNFGEQRSHQGMTGVPGPIQFDRSVLGADIARLCNDGLVKPGCLPWLSRLLMLEKEPQEFNQKMAQSTLDYFGLIEKYTERQLTYQDSDKLPAFGAITGYYAKVFNSRYLVGCFEQHFPACLVWRVKHDHPASNFHSVDYQRPSWSWINSDSPVKFDCGPSYLNRYGGGYATLADITAIRLGLVDRRNELVKFSVQS</sequence>
<keyword evidence="3" id="KW-1185">Reference proteome</keyword>
<evidence type="ECO:0000313" key="2">
    <source>
        <dbReference type="EMBL" id="OSS46635.1"/>
    </source>
</evidence>
<dbReference type="Pfam" id="PF06985">
    <property type="entry name" value="HET"/>
    <property type="match status" value="1"/>
</dbReference>
<accession>A0A1Y2LRZ2</accession>
<proteinExistence type="predicted"/>
<dbReference type="InterPro" id="IPR010730">
    <property type="entry name" value="HET"/>
</dbReference>
<organism evidence="2 3">
    <name type="scientific">Epicoccum nigrum</name>
    <name type="common">Soil fungus</name>
    <name type="synonym">Epicoccum purpurascens</name>
    <dbReference type="NCBI Taxonomy" id="105696"/>
    <lineage>
        <taxon>Eukaryota</taxon>
        <taxon>Fungi</taxon>
        <taxon>Dikarya</taxon>
        <taxon>Ascomycota</taxon>
        <taxon>Pezizomycotina</taxon>
        <taxon>Dothideomycetes</taxon>
        <taxon>Pleosporomycetidae</taxon>
        <taxon>Pleosporales</taxon>
        <taxon>Pleosporineae</taxon>
        <taxon>Didymellaceae</taxon>
        <taxon>Epicoccum</taxon>
    </lineage>
</organism>
<dbReference type="PANTHER" id="PTHR33112:SF10">
    <property type="entry name" value="TOL"/>
    <property type="match status" value="1"/>
</dbReference>
<dbReference type="PANTHER" id="PTHR33112">
    <property type="entry name" value="DOMAIN PROTEIN, PUTATIVE-RELATED"/>
    <property type="match status" value="1"/>
</dbReference>
<dbReference type="STRING" id="105696.A0A1Y2LRZ2"/>
<dbReference type="Proteomes" id="UP000193240">
    <property type="component" value="Unassembled WGS sequence"/>
</dbReference>
<dbReference type="OMA" id="CLENCAT"/>
<dbReference type="EMBL" id="KZ107850">
    <property type="protein sequence ID" value="OSS46635.1"/>
    <property type="molecule type" value="Genomic_DNA"/>
</dbReference>